<proteinExistence type="predicted"/>
<keyword evidence="3" id="KW-1185">Reference proteome</keyword>
<evidence type="ECO:0000313" key="3">
    <source>
        <dbReference type="Proteomes" id="UP000026960"/>
    </source>
</evidence>
<reference evidence="2" key="1">
    <citation type="journal article" date="2009" name="Rice">
        <title>De Novo Next Generation Sequencing of Plant Genomes.</title>
        <authorList>
            <person name="Rounsley S."/>
            <person name="Marri P.R."/>
            <person name="Yu Y."/>
            <person name="He R."/>
            <person name="Sisneros N."/>
            <person name="Goicoechea J.L."/>
            <person name="Lee S.J."/>
            <person name="Angelova A."/>
            <person name="Kudrna D."/>
            <person name="Luo M."/>
            <person name="Affourtit J."/>
            <person name="Desany B."/>
            <person name="Knight J."/>
            <person name="Niazi F."/>
            <person name="Egholm M."/>
            <person name="Wing R.A."/>
        </authorList>
    </citation>
    <scope>NUCLEOTIDE SEQUENCE [LARGE SCALE GENOMIC DNA]</scope>
    <source>
        <strain evidence="2">cv. IRGC 105608</strain>
    </source>
</reference>
<protein>
    <submittedName>
        <fullName evidence="2">Uncharacterized protein</fullName>
    </submittedName>
</protein>
<dbReference type="AlphaFoldDB" id="A0A0D3F320"/>
<dbReference type="HOGENOM" id="CLU_2007409_0_0_1"/>
<accession>A0A0D3F320</accession>
<dbReference type="PaxDb" id="65489-OBART02G10510.1"/>
<organism evidence="2">
    <name type="scientific">Oryza barthii</name>
    <dbReference type="NCBI Taxonomy" id="65489"/>
    <lineage>
        <taxon>Eukaryota</taxon>
        <taxon>Viridiplantae</taxon>
        <taxon>Streptophyta</taxon>
        <taxon>Embryophyta</taxon>
        <taxon>Tracheophyta</taxon>
        <taxon>Spermatophyta</taxon>
        <taxon>Magnoliopsida</taxon>
        <taxon>Liliopsida</taxon>
        <taxon>Poales</taxon>
        <taxon>Poaceae</taxon>
        <taxon>BOP clade</taxon>
        <taxon>Oryzoideae</taxon>
        <taxon>Oryzeae</taxon>
        <taxon>Oryzinae</taxon>
        <taxon>Oryza</taxon>
    </lineage>
</organism>
<sequence>MPSLPKDCGKLLSGRQSFSGSGLPPQDGHAGRVSAGERRSILLSRPFPFQPNHVDGARAHWSSRPFFVGRPATRRWRGAYASKGITWNYGRKPSLRAGNGDACGCCFLHGSLLRFLSSPNGFFK</sequence>
<evidence type="ECO:0000256" key="1">
    <source>
        <dbReference type="SAM" id="MobiDB-lite"/>
    </source>
</evidence>
<dbReference type="Gramene" id="OBART02G10510.1">
    <property type="protein sequence ID" value="OBART02G10510.1"/>
    <property type="gene ID" value="OBART02G10510"/>
</dbReference>
<dbReference type="Proteomes" id="UP000026960">
    <property type="component" value="Chromosome 2"/>
</dbReference>
<feature type="region of interest" description="Disordered" evidence="1">
    <location>
        <begin position="15"/>
        <end position="35"/>
    </location>
</feature>
<name>A0A0D3F320_9ORYZ</name>
<reference evidence="2" key="2">
    <citation type="submission" date="2015-03" db="UniProtKB">
        <authorList>
            <consortium name="EnsemblPlants"/>
        </authorList>
    </citation>
    <scope>IDENTIFICATION</scope>
</reference>
<dbReference type="EnsemblPlants" id="OBART02G10510.1">
    <property type="protein sequence ID" value="OBART02G10510.1"/>
    <property type="gene ID" value="OBART02G10510"/>
</dbReference>
<evidence type="ECO:0000313" key="2">
    <source>
        <dbReference type="EnsemblPlants" id="OBART02G10510.1"/>
    </source>
</evidence>